<sequence length="724" mass="81003">MPDMKTLAAFFRFLALAATVTVYVPDSANAQTATEDALETVDAVESDFKDMLDEIDDTTGKLDAFLENIELADKTFRVLIEKNKNHPERVKQLKEALRVVRTVQTEVYDQVGNLKLLQKGAGHVKSAFDLYDKVKEIRDRAKARKGGPLAKNLSVLADVMKEYGGNVPLIGDAIEMYGDITGQLLGATDKLAGTINEKFKQDMIGGGVSQNIDDPRYLRLKEQFPDLADETLAPAGPDYLFKNVVDNNDPRSYIWDEKAKSWYVVKGPVPATKIFGRVLANGSRPTPRQLAFLVSHGDAALKREQNAQQVLSIMRRLRGSINMDVEFGATRLYGLDIIGDQRIPELFLSRYIYDGKYRDLVRKYAAQIWMNARTMRGSARFARALDDWAKNAGFDLYDTLTEDQKAELAARLEALEAERQKAKKEKEERKKKKKPKKPEQMATADQKPELEQKETKTAPSPAGPASTIPPTQKPKNLINQPKTSVTPPTAAPNLPNATITPWDKALPRSVCLAYQKQISKSFDGANYRNLKAVGDPSVDEKDGGTCNIRFSGEMKDAKGKWQQLDQFQLSFYIKDIRNHLSQLSGENAYNKVCANWKTVEWCEGGKRICVAHETYTYCVGWKGEIARPECAKYDTKTVCSKWDWVCVKAHARTYCDKWAPVTAQKTAPQPVKSAPLGEKPKPSVKEDKAADSSLNCEEIAKKYPSWSLNPAAIKARMKCLKIGK</sequence>
<dbReference type="AlphaFoldDB" id="A0A926NWE5"/>
<protein>
    <submittedName>
        <fullName evidence="3">Uncharacterized protein</fullName>
    </submittedName>
</protein>
<feature type="chain" id="PRO_5036818576" evidence="2">
    <location>
        <begin position="18"/>
        <end position="724"/>
    </location>
</feature>
<dbReference type="Proteomes" id="UP000598467">
    <property type="component" value="Unassembled WGS sequence"/>
</dbReference>
<evidence type="ECO:0000256" key="2">
    <source>
        <dbReference type="SAM" id="SignalP"/>
    </source>
</evidence>
<feature type="compositionally biased region" description="Basic and acidic residues" evidence="1">
    <location>
        <begin position="446"/>
        <end position="456"/>
    </location>
</feature>
<feature type="compositionally biased region" description="Polar residues" evidence="1">
    <location>
        <begin position="468"/>
        <end position="485"/>
    </location>
</feature>
<comment type="caution">
    <text evidence="3">The sequence shown here is derived from an EMBL/GenBank/DDBJ whole genome shotgun (WGS) entry which is preliminary data.</text>
</comment>
<reference evidence="3" key="1">
    <citation type="submission" date="2020-05" db="EMBL/GenBank/DDBJ databases">
        <title>Identification of trans-AT polyketide cluster in two marine bacteria, producers of a novel glutaramide-containing polyketide sesbanimide D and analogs.</title>
        <authorList>
            <person name="Kacar D."/>
            <person name="Rodriguez P."/>
            <person name="Canedo L."/>
            <person name="Gonzalez E."/>
            <person name="Galan B."/>
            <person name="De La Calle F."/>
            <person name="Garcia J.L."/>
        </authorList>
    </citation>
    <scope>NUCLEOTIDE SEQUENCE</scope>
    <source>
        <strain evidence="3">PHM038</strain>
    </source>
</reference>
<organism evidence="3 4">
    <name type="scientific">Roseibium aggregatum</name>
    <dbReference type="NCBI Taxonomy" id="187304"/>
    <lineage>
        <taxon>Bacteria</taxon>
        <taxon>Pseudomonadati</taxon>
        <taxon>Pseudomonadota</taxon>
        <taxon>Alphaproteobacteria</taxon>
        <taxon>Hyphomicrobiales</taxon>
        <taxon>Stappiaceae</taxon>
        <taxon>Roseibium</taxon>
    </lineage>
</organism>
<feature type="compositionally biased region" description="Basic and acidic residues" evidence="1">
    <location>
        <begin position="678"/>
        <end position="690"/>
    </location>
</feature>
<proteinExistence type="predicted"/>
<feature type="region of interest" description="Disordered" evidence="1">
    <location>
        <begin position="419"/>
        <end position="495"/>
    </location>
</feature>
<feature type="region of interest" description="Disordered" evidence="1">
    <location>
        <begin position="666"/>
        <end position="691"/>
    </location>
</feature>
<name>A0A926NWE5_9HYPH</name>
<feature type="compositionally biased region" description="Basic and acidic residues" evidence="1">
    <location>
        <begin position="419"/>
        <end position="428"/>
    </location>
</feature>
<dbReference type="RefSeq" id="WP_190290037.1">
    <property type="nucleotide sequence ID" value="NZ_JABFCZ010000004.1"/>
</dbReference>
<dbReference type="EMBL" id="JABFCZ010000004">
    <property type="protein sequence ID" value="MBD1545355.1"/>
    <property type="molecule type" value="Genomic_DNA"/>
</dbReference>
<feature type="signal peptide" evidence="2">
    <location>
        <begin position="1"/>
        <end position="17"/>
    </location>
</feature>
<accession>A0A926NWE5</accession>
<gene>
    <name evidence="3" type="ORF">HK439_03715</name>
</gene>
<feature type="compositionally biased region" description="Low complexity" evidence="1">
    <location>
        <begin position="486"/>
        <end position="495"/>
    </location>
</feature>
<evidence type="ECO:0000256" key="1">
    <source>
        <dbReference type="SAM" id="MobiDB-lite"/>
    </source>
</evidence>
<evidence type="ECO:0000313" key="3">
    <source>
        <dbReference type="EMBL" id="MBD1545355.1"/>
    </source>
</evidence>
<evidence type="ECO:0000313" key="4">
    <source>
        <dbReference type="Proteomes" id="UP000598467"/>
    </source>
</evidence>
<keyword evidence="2" id="KW-0732">Signal</keyword>